<protein>
    <recommendedName>
        <fullName evidence="3">Peptidoglycan binding-like domain-containing protein</fullName>
    </recommendedName>
</protein>
<evidence type="ECO:0000313" key="1">
    <source>
        <dbReference type="EMBL" id="KTR03001.1"/>
    </source>
</evidence>
<dbReference type="Proteomes" id="UP000078529">
    <property type="component" value="Unassembled WGS sequence"/>
</dbReference>
<proteinExistence type="predicted"/>
<dbReference type="SUPFAM" id="SSF55166">
    <property type="entry name" value="Hedgehog/DD-peptidase"/>
    <property type="match status" value="1"/>
</dbReference>
<evidence type="ECO:0008006" key="3">
    <source>
        <dbReference type="Google" id="ProtNLM"/>
    </source>
</evidence>
<dbReference type="PATRIC" id="fig|401562.4.peg.4039"/>
<dbReference type="EMBL" id="LDQA01000062">
    <property type="protein sequence ID" value="KTR03001.1"/>
    <property type="molecule type" value="Genomic_DNA"/>
</dbReference>
<organism evidence="1 2">
    <name type="scientific">Aureimonas ureilytica</name>
    <dbReference type="NCBI Taxonomy" id="401562"/>
    <lineage>
        <taxon>Bacteria</taxon>
        <taxon>Pseudomonadati</taxon>
        <taxon>Pseudomonadota</taxon>
        <taxon>Alphaproteobacteria</taxon>
        <taxon>Hyphomicrobiales</taxon>
        <taxon>Aurantimonadaceae</taxon>
        <taxon>Aureimonas</taxon>
    </lineage>
</organism>
<comment type="caution">
    <text evidence="1">The sequence shown here is derived from an EMBL/GenBank/DDBJ whole genome shotgun (WGS) entry which is preliminary data.</text>
</comment>
<sequence length="218" mass="25125">MALGQLLCKDRGIDTGRIDGLYGQQTLAAFEAFNLLKAGQPLEKWRDEIHDDAAIAPPAPAINTAWPRQSEVPTFFGPPCKPQMKRLELPFRMRIAWDLEKEITGFMIHEKVHDSAARVFEKIWRHYGEAGIREIGMDLFGGCYNCRKMKGGSSWSMHSWAIAIDFDPARNQLKWSHLHARLAKPDATKFWEFWEEEGWLSLGRARDFDWMHVQAARL</sequence>
<reference evidence="1 2" key="1">
    <citation type="journal article" date="2016" name="Front. Microbiol.">
        <title>Genomic Resource of Rice Seed Associated Bacteria.</title>
        <authorList>
            <person name="Midha S."/>
            <person name="Bansal K."/>
            <person name="Sharma S."/>
            <person name="Kumar N."/>
            <person name="Patil P.P."/>
            <person name="Chaudhry V."/>
            <person name="Patil P.B."/>
        </authorList>
    </citation>
    <scope>NUCLEOTIDE SEQUENCE [LARGE SCALE GENOMIC DNA]</scope>
    <source>
        <strain evidence="1 2">NS365</strain>
    </source>
</reference>
<dbReference type="AlphaFoldDB" id="A0A175RHZ1"/>
<name>A0A175RHZ1_9HYPH</name>
<gene>
    <name evidence="1" type="ORF">NS365_20065</name>
</gene>
<dbReference type="InterPro" id="IPR009045">
    <property type="entry name" value="Zn_M74/Hedgehog-like"/>
</dbReference>
<keyword evidence="2" id="KW-1185">Reference proteome</keyword>
<accession>A0A175RHZ1</accession>
<evidence type="ECO:0000313" key="2">
    <source>
        <dbReference type="Proteomes" id="UP000078529"/>
    </source>
</evidence>